<sequence>MLPGSPVNRCYGKLNVMFKNYNKGLENLVMHIPEKYPGAVDVYGVVYDDIVQRFRAIPTHYSNFSSSF</sequence>
<proteinExistence type="predicted"/>
<evidence type="ECO:0000313" key="2">
    <source>
        <dbReference type="Proteomes" id="UP001280121"/>
    </source>
</evidence>
<keyword evidence="2" id="KW-1185">Reference proteome</keyword>
<name>A0AAD9TGT8_9ROSI</name>
<gene>
    <name evidence="1" type="ORF">Ddye_030121</name>
</gene>
<comment type="caution">
    <text evidence="1">The sequence shown here is derived from an EMBL/GenBank/DDBJ whole genome shotgun (WGS) entry which is preliminary data.</text>
</comment>
<protein>
    <submittedName>
        <fullName evidence="1">Uncharacterized protein</fullName>
    </submittedName>
</protein>
<dbReference type="AlphaFoldDB" id="A0AAD9TGT8"/>
<reference evidence="1" key="1">
    <citation type="journal article" date="2023" name="Plant J.">
        <title>Genome sequences and population genomics provide insights into the demographic history, inbreeding, and mutation load of two 'living fossil' tree species of Dipteronia.</title>
        <authorList>
            <person name="Feng Y."/>
            <person name="Comes H.P."/>
            <person name="Chen J."/>
            <person name="Zhu S."/>
            <person name="Lu R."/>
            <person name="Zhang X."/>
            <person name="Li P."/>
            <person name="Qiu J."/>
            <person name="Olsen K.M."/>
            <person name="Qiu Y."/>
        </authorList>
    </citation>
    <scope>NUCLEOTIDE SEQUENCE</scope>
    <source>
        <strain evidence="1">KIB01</strain>
    </source>
</reference>
<accession>A0AAD9TGT8</accession>
<dbReference type="Proteomes" id="UP001280121">
    <property type="component" value="Unassembled WGS sequence"/>
</dbReference>
<evidence type="ECO:0000313" key="1">
    <source>
        <dbReference type="EMBL" id="KAK2635329.1"/>
    </source>
</evidence>
<organism evidence="1 2">
    <name type="scientific">Dipteronia dyeriana</name>
    <dbReference type="NCBI Taxonomy" id="168575"/>
    <lineage>
        <taxon>Eukaryota</taxon>
        <taxon>Viridiplantae</taxon>
        <taxon>Streptophyta</taxon>
        <taxon>Embryophyta</taxon>
        <taxon>Tracheophyta</taxon>
        <taxon>Spermatophyta</taxon>
        <taxon>Magnoliopsida</taxon>
        <taxon>eudicotyledons</taxon>
        <taxon>Gunneridae</taxon>
        <taxon>Pentapetalae</taxon>
        <taxon>rosids</taxon>
        <taxon>malvids</taxon>
        <taxon>Sapindales</taxon>
        <taxon>Sapindaceae</taxon>
        <taxon>Hippocastanoideae</taxon>
        <taxon>Acereae</taxon>
        <taxon>Dipteronia</taxon>
    </lineage>
</organism>
<dbReference type="EMBL" id="JANJYI010000009">
    <property type="protein sequence ID" value="KAK2635329.1"/>
    <property type="molecule type" value="Genomic_DNA"/>
</dbReference>